<dbReference type="AlphaFoldDB" id="A0A927QZ70"/>
<reference evidence="2" key="1">
    <citation type="submission" date="2020-10" db="EMBL/GenBank/DDBJ databases">
        <title>Sequencing the genomes of 1000 actinobacteria strains.</title>
        <authorList>
            <person name="Klenk H.-P."/>
        </authorList>
    </citation>
    <scope>NUCLEOTIDE SEQUENCE</scope>
    <source>
        <strain evidence="2">DSM 46832</strain>
    </source>
</reference>
<organism evidence="2 3">
    <name type="scientific">Plantactinospora soyae</name>
    <dbReference type="NCBI Taxonomy" id="1544732"/>
    <lineage>
        <taxon>Bacteria</taxon>
        <taxon>Bacillati</taxon>
        <taxon>Actinomycetota</taxon>
        <taxon>Actinomycetes</taxon>
        <taxon>Micromonosporales</taxon>
        <taxon>Micromonosporaceae</taxon>
        <taxon>Plantactinospora</taxon>
    </lineage>
</organism>
<sequence length="146" mass="16089">MAEGGPEDWVEQRRRAVAAHAAADERRRDVETGQARQLVVSFLQEARERGLRQTPLTAIAYNGRSRYRTPLVGWYLDVALIHAVDGDGAFYVLTVPASLRARLTGATPHPSPPKLVIGEGGPDGQSMPLHTMLRRRLDAGDTWPPE</sequence>
<accession>A0A927QZ70</accession>
<name>A0A927QZ70_9ACTN</name>
<evidence type="ECO:0000313" key="3">
    <source>
        <dbReference type="Proteomes" id="UP000649753"/>
    </source>
</evidence>
<keyword evidence="3" id="KW-1185">Reference proteome</keyword>
<gene>
    <name evidence="2" type="ORF">H4W31_004340</name>
</gene>
<protein>
    <submittedName>
        <fullName evidence="2">Uncharacterized protein</fullName>
    </submittedName>
</protein>
<dbReference type="EMBL" id="JADBEB010000001">
    <property type="protein sequence ID" value="MBE1488702.1"/>
    <property type="molecule type" value="Genomic_DNA"/>
</dbReference>
<dbReference type="Proteomes" id="UP000649753">
    <property type="component" value="Unassembled WGS sequence"/>
</dbReference>
<evidence type="ECO:0000313" key="2">
    <source>
        <dbReference type="EMBL" id="MBE1488702.1"/>
    </source>
</evidence>
<evidence type="ECO:0000256" key="1">
    <source>
        <dbReference type="SAM" id="MobiDB-lite"/>
    </source>
</evidence>
<feature type="region of interest" description="Disordered" evidence="1">
    <location>
        <begin position="104"/>
        <end position="128"/>
    </location>
</feature>
<dbReference type="RefSeq" id="WP_192768302.1">
    <property type="nucleotide sequence ID" value="NZ_JADBEB010000001.1"/>
</dbReference>
<proteinExistence type="predicted"/>
<comment type="caution">
    <text evidence="2">The sequence shown here is derived from an EMBL/GenBank/DDBJ whole genome shotgun (WGS) entry which is preliminary data.</text>
</comment>